<dbReference type="InterPro" id="IPR006564">
    <property type="entry name" value="Znf_PMZ"/>
</dbReference>
<dbReference type="Pfam" id="PF04434">
    <property type="entry name" value="SWIM"/>
    <property type="match status" value="1"/>
</dbReference>
<gene>
    <name evidence="6" type="ORF">MTR67_033822</name>
</gene>
<organism evidence="6 7">
    <name type="scientific">Solanum verrucosum</name>
    <dbReference type="NCBI Taxonomy" id="315347"/>
    <lineage>
        <taxon>Eukaryota</taxon>
        <taxon>Viridiplantae</taxon>
        <taxon>Streptophyta</taxon>
        <taxon>Embryophyta</taxon>
        <taxon>Tracheophyta</taxon>
        <taxon>Spermatophyta</taxon>
        <taxon>Magnoliopsida</taxon>
        <taxon>eudicotyledons</taxon>
        <taxon>Gunneridae</taxon>
        <taxon>Pentapetalae</taxon>
        <taxon>asterids</taxon>
        <taxon>lamiids</taxon>
        <taxon>Solanales</taxon>
        <taxon>Solanaceae</taxon>
        <taxon>Solanoideae</taxon>
        <taxon>Solaneae</taxon>
        <taxon>Solanum</taxon>
    </lineage>
</organism>
<evidence type="ECO:0000256" key="2">
    <source>
        <dbReference type="ARBA" id="ARBA00022771"/>
    </source>
</evidence>
<sequence>MHSGRWNEDNCYVDYNIEAIVIKEYATFRELLDVVSKQICVDLSFNSVKLRYKIEGSNAPLEIHNDMGVRVYVSLKKDNKELAKYPLCVSVFVNDSELADRNILEDGFGMCGIDGEDIVDTQALVLSVPNNNDYMNCDIITNTKHKVVLEDQVYKDKETLKSVMTQYAIEHRFQWRTDRSSQTCYTLVCVSEKCGWMLKSSSINKSGMFRIRKFVDEHTCPLKDKVYEHRQATSNLIGGMIQPKLVDHKRKSTPKDIQQDVSLALGVDVSYAVAWKAKEKAVISLRGTPSGSYSKLPSYLYILDTTYPGSHIRMKKIDENQFLYLYISLFPFIKGFECCRPIVVVDGSHLRGTYNGTFVSASIVDGAGNILPLAYGIIDSENDASWTWFFEQFRVAHAYKQSEFDELMEKVEQVDVRVKNYLESAGYEKWGRVYATVDRGFVMTSNIAECINACLVEARELPVYDFLEEVRQMFARWNLKNHTSASHTFTTLCGKPQEMLVANEEASLRMKIVPSNNYVYSVHHEGRTYIVCLENKTCTCKRFQLDEIPCSHAWAVLKKKHLDVGPYCSDMYKPSNLLDTYKIPITPLPDQNEWNVPGYINDDIVRPPKYKKLPGRPSKKYRDKAYSELYGKKSKNSCSTCGFKGHNRRSCRNGPRIV</sequence>
<proteinExistence type="predicted"/>
<dbReference type="Proteomes" id="UP001234989">
    <property type="component" value="Chromosome 8"/>
</dbReference>
<accession>A0AAF0U732</accession>
<dbReference type="SMART" id="SM00575">
    <property type="entry name" value="ZnF_PMZ"/>
    <property type="match status" value="1"/>
</dbReference>
<evidence type="ECO:0000256" key="1">
    <source>
        <dbReference type="ARBA" id="ARBA00022723"/>
    </source>
</evidence>
<keyword evidence="7" id="KW-1185">Reference proteome</keyword>
<dbReference type="InterPro" id="IPR018289">
    <property type="entry name" value="MULE_transposase_dom"/>
</dbReference>
<dbReference type="InterPro" id="IPR007527">
    <property type="entry name" value="Znf_SWIM"/>
</dbReference>
<feature type="domain" description="SWIM-type" evidence="5">
    <location>
        <begin position="529"/>
        <end position="561"/>
    </location>
</feature>
<protein>
    <recommendedName>
        <fullName evidence="5">SWIM-type domain-containing protein</fullName>
    </recommendedName>
</protein>
<dbReference type="Pfam" id="PF03108">
    <property type="entry name" value="DBD_Tnp_Mut"/>
    <property type="match status" value="1"/>
</dbReference>
<evidence type="ECO:0000313" key="7">
    <source>
        <dbReference type="Proteomes" id="UP001234989"/>
    </source>
</evidence>
<evidence type="ECO:0000259" key="5">
    <source>
        <dbReference type="PROSITE" id="PS50966"/>
    </source>
</evidence>
<dbReference type="AlphaFoldDB" id="A0AAF0U732"/>
<evidence type="ECO:0000313" key="6">
    <source>
        <dbReference type="EMBL" id="WMV40437.1"/>
    </source>
</evidence>
<reference evidence="6" key="1">
    <citation type="submission" date="2023-08" db="EMBL/GenBank/DDBJ databases">
        <title>A de novo genome assembly of Solanum verrucosum Schlechtendal, a Mexican diploid species geographically isolated from the other diploid A-genome species in potato relatives.</title>
        <authorList>
            <person name="Hosaka K."/>
        </authorList>
    </citation>
    <scope>NUCLEOTIDE SEQUENCE</scope>
    <source>
        <tissue evidence="6">Young leaves</tissue>
    </source>
</reference>
<dbReference type="PANTHER" id="PTHR31973:SF113">
    <property type="entry name" value="PROTEIN FAR1-RELATED SEQUENCE 5-LIKE"/>
    <property type="match status" value="1"/>
</dbReference>
<keyword evidence="1" id="KW-0479">Metal-binding</keyword>
<dbReference type="EMBL" id="CP133619">
    <property type="protein sequence ID" value="WMV40437.1"/>
    <property type="molecule type" value="Genomic_DNA"/>
</dbReference>
<keyword evidence="2 4" id="KW-0863">Zinc-finger</keyword>
<dbReference type="PANTHER" id="PTHR31973">
    <property type="entry name" value="POLYPROTEIN, PUTATIVE-RELATED"/>
    <property type="match status" value="1"/>
</dbReference>
<dbReference type="GO" id="GO:0008270">
    <property type="term" value="F:zinc ion binding"/>
    <property type="evidence" value="ECO:0007669"/>
    <property type="project" value="UniProtKB-KW"/>
</dbReference>
<keyword evidence="3" id="KW-0862">Zinc</keyword>
<dbReference type="Pfam" id="PF10551">
    <property type="entry name" value="MULE"/>
    <property type="match status" value="1"/>
</dbReference>
<dbReference type="InterPro" id="IPR004332">
    <property type="entry name" value="Transposase_MuDR"/>
</dbReference>
<name>A0AAF0U732_SOLVR</name>
<evidence type="ECO:0000256" key="4">
    <source>
        <dbReference type="PROSITE-ProRule" id="PRU00325"/>
    </source>
</evidence>
<dbReference type="PROSITE" id="PS50966">
    <property type="entry name" value="ZF_SWIM"/>
    <property type="match status" value="1"/>
</dbReference>
<evidence type="ECO:0000256" key="3">
    <source>
        <dbReference type="ARBA" id="ARBA00022833"/>
    </source>
</evidence>